<dbReference type="Pfam" id="PF00082">
    <property type="entry name" value="Peptidase_S8"/>
    <property type="match status" value="1"/>
</dbReference>
<organism evidence="10 11">
    <name type="scientific">Marine Group III euryarchaeote</name>
    <dbReference type="NCBI Taxonomy" id="2173149"/>
    <lineage>
        <taxon>Archaea</taxon>
        <taxon>Methanobacteriati</taxon>
        <taxon>Thermoplasmatota</taxon>
        <taxon>Thermoplasmata</taxon>
        <taxon>Candidatus Thermoprofundales</taxon>
    </lineage>
</organism>
<feature type="active site" description="Charge relay system" evidence="5 6">
    <location>
        <position position="389"/>
    </location>
</feature>
<dbReference type="SUPFAM" id="SSF52743">
    <property type="entry name" value="Subtilisin-like"/>
    <property type="match status" value="1"/>
</dbReference>
<protein>
    <recommendedName>
        <fullName evidence="9">Peptidase S8/S53 domain-containing protein</fullName>
    </recommendedName>
</protein>
<keyword evidence="2 6" id="KW-0645">Protease</keyword>
<feature type="active site" description="Charge relay system" evidence="5 6">
    <location>
        <position position="159"/>
    </location>
</feature>
<dbReference type="InterPro" id="IPR023827">
    <property type="entry name" value="Peptidase_S8_Asp-AS"/>
</dbReference>
<reference evidence="11" key="1">
    <citation type="journal article" date="2019" name="bioRxiv">
        <title>Genome diversification in globally distributed novel marine Proteobacteria is linked to environmental adaptation.</title>
        <authorList>
            <person name="Zhou Z."/>
            <person name="Tran P.Q."/>
            <person name="Kieft K."/>
            <person name="Anantharaman K."/>
        </authorList>
    </citation>
    <scope>NUCLEOTIDE SEQUENCE [LARGE SCALE GENOMIC DNA]</scope>
</reference>
<keyword evidence="3 6" id="KW-0378">Hydrolase</keyword>
<keyword evidence="4 6" id="KW-0720">Serine protease</keyword>
<evidence type="ECO:0000313" key="10">
    <source>
        <dbReference type="EMBL" id="HIG63457.1"/>
    </source>
</evidence>
<evidence type="ECO:0000256" key="8">
    <source>
        <dbReference type="SAM" id="MobiDB-lite"/>
    </source>
</evidence>
<dbReference type="PANTHER" id="PTHR43806:SF11">
    <property type="entry name" value="CEREVISIN-RELATED"/>
    <property type="match status" value="1"/>
</dbReference>
<dbReference type="Gene3D" id="3.40.50.200">
    <property type="entry name" value="Peptidase S8/S53 domain"/>
    <property type="match status" value="1"/>
</dbReference>
<feature type="region of interest" description="Disordered" evidence="8">
    <location>
        <begin position="199"/>
        <end position="222"/>
    </location>
</feature>
<gene>
    <name evidence="10" type="ORF">EYQ16_02925</name>
</gene>
<comment type="caution">
    <text evidence="10">The sequence shown here is derived from an EMBL/GenBank/DDBJ whole genome shotgun (WGS) entry which is preliminary data.</text>
</comment>
<proteinExistence type="inferred from homology"/>
<evidence type="ECO:0000313" key="11">
    <source>
        <dbReference type="Proteomes" id="UP000589516"/>
    </source>
</evidence>
<feature type="compositionally biased region" description="Low complexity" evidence="8">
    <location>
        <begin position="211"/>
        <end position="222"/>
    </location>
</feature>
<dbReference type="GO" id="GO:0006508">
    <property type="term" value="P:proteolysis"/>
    <property type="evidence" value="ECO:0007669"/>
    <property type="project" value="UniProtKB-KW"/>
</dbReference>
<evidence type="ECO:0000256" key="6">
    <source>
        <dbReference type="PROSITE-ProRule" id="PRU01240"/>
    </source>
</evidence>
<dbReference type="InterPro" id="IPR015500">
    <property type="entry name" value="Peptidase_S8_subtilisin-rel"/>
</dbReference>
<accession>A0A7C7ZEY0</accession>
<evidence type="ECO:0000256" key="2">
    <source>
        <dbReference type="ARBA" id="ARBA00022670"/>
    </source>
</evidence>
<dbReference type="AlphaFoldDB" id="A0A7C7ZEY0"/>
<evidence type="ECO:0000256" key="4">
    <source>
        <dbReference type="ARBA" id="ARBA00022825"/>
    </source>
</evidence>
<dbReference type="InterPro" id="IPR023828">
    <property type="entry name" value="Peptidase_S8_Ser-AS"/>
</dbReference>
<comment type="similarity">
    <text evidence="1 6 7">Belongs to the peptidase S8 family.</text>
</comment>
<name>A0A7C7ZEY0_9ARCH</name>
<dbReference type="Proteomes" id="UP000589516">
    <property type="component" value="Unassembled WGS sequence"/>
</dbReference>
<dbReference type="PANTHER" id="PTHR43806">
    <property type="entry name" value="PEPTIDASE S8"/>
    <property type="match status" value="1"/>
</dbReference>
<feature type="domain" description="Peptidase S8/S53" evidence="9">
    <location>
        <begin position="150"/>
        <end position="453"/>
    </location>
</feature>
<dbReference type="InterPro" id="IPR036852">
    <property type="entry name" value="Peptidase_S8/S53_dom_sf"/>
</dbReference>
<evidence type="ECO:0000256" key="7">
    <source>
        <dbReference type="RuleBase" id="RU003355"/>
    </source>
</evidence>
<evidence type="ECO:0000256" key="1">
    <source>
        <dbReference type="ARBA" id="ARBA00011073"/>
    </source>
</evidence>
<dbReference type="PRINTS" id="PR00723">
    <property type="entry name" value="SUBTILISIN"/>
</dbReference>
<evidence type="ECO:0000256" key="3">
    <source>
        <dbReference type="ARBA" id="ARBA00022801"/>
    </source>
</evidence>
<dbReference type="InterPro" id="IPR050131">
    <property type="entry name" value="Peptidase_S8_subtilisin-like"/>
</dbReference>
<dbReference type="EMBL" id="DUAV01000022">
    <property type="protein sequence ID" value="HIG63457.1"/>
    <property type="molecule type" value="Genomic_DNA"/>
</dbReference>
<dbReference type="GO" id="GO:0004252">
    <property type="term" value="F:serine-type endopeptidase activity"/>
    <property type="evidence" value="ECO:0007669"/>
    <property type="project" value="UniProtKB-UniRule"/>
</dbReference>
<dbReference type="InterPro" id="IPR000209">
    <property type="entry name" value="Peptidase_S8/S53_dom"/>
</dbReference>
<evidence type="ECO:0000256" key="5">
    <source>
        <dbReference type="PIRSR" id="PIRSR615500-1"/>
    </source>
</evidence>
<dbReference type="PROSITE" id="PS00136">
    <property type="entry name" value="SUBTILASE_ASP"/>
    <property type="match status" value="1"/>
</dbReference>
<dbReference type="PROSITE" id="PS00138">
    <property type="entry name" value="SUBTILASE_SER"/>
    <property type="match status" value="1"/>
</dbReference>
<feature type="active site" description="Charge relay system" evidence="5 6">
    <location>
        <position position="206"/>
    </location>
</feature>
<sequence length="610" mass="64853">MDTRVPLLAALLLFSALPSLAVPPADASESPWWETYSRDADRNGISDLLAWKLAQGDRFFAPDEARVFVRYDHRPDDGDVAQLEAAGATVTFRAQFIDLLGTTMPRALVPIVGEWPGVVMLDDIGKGEPQMNEAVPAMGVDLAWELGFDGAGITVAIVDTGVDGLHAGLDDQDDNPLTDDPKILVYYNAYDDQEYDGRLSEDSGTHGTHVAGITAGTGDGDTAPDGSRYVGVAPQANLANVLVCCSGDIEDIIRGIEWTMANQDRFGIRVMTSSLGEQQVEFHIDNDGRSAWSQAVDAAVESGLVVTLSAGNEFGAATVAGCNTIDSPGDARLPITVAALDKDLSLAVYSSRGYTSDGRVKPDVATIGSNIMAPNKGTVTGYTSKSGTSMATPLMAGIVALTLEANPDLTPAEVKETIVAGYSIEREILDDSDLYTNDCSLLETRPDNEYGYGQADPRTFVEVAGQVDPLLQVAWTIPPRYETVNGTDVEVKPEIHNASWLYGGADSSGSPVASGVEVRFGASGWYPATDTSPQGDWTYWKIRVPPEVAKGNQTLAVRLVAAPDRMSPIDSASVVLLDERAPASKQEDSPGLPLMTGLAALAVIALRRRD</sequence>
<evidence type="ECO:0000259" key="9">
    <source>
        <dbReference type="Pfam" id="PF00082"/>
    </source>
</evidence>
<dbReference type="PROSITE" id="PS51892">
    <property type="entry name" value="SUBTILASE"/>
    <property type="match status" value="1"/>
</dbReference>